<accession>A0A9W5R8J5</accession>
<dbReference type="Proteomes" id="UP000014028">
    <property type="component" value="Unassembled WGS sequence"/>
</dbReference>
<dbReference type="AlphaFoldDB" id="A0A9W5R8J5"/>
<comment type="caution">
    <text evidence="1">The sequence shown here is derived from an EMBL/GenBank/DDBJ whole genome shotgun (WGS) entry which is preliminary data.</text>
</comment>
<sequence length="297" mass="35068">MNEELNYLAESFIDCQIATEKIIGSEYSDFIALANLSKELASFNRFTNVEVIDLWRKYRINKYIQRKYRLTPHYYKGFKEIVGLDNIYLCKKAQGFFCTFQFGDFNLIDYQLCKIFKTNVFLTRSKYLNISDLKKIKEDEIYPGLLFLDNFLCKRISTEDNNTTFLNLTFKSEAINLLCSLKKPLCLLIADKNRNGESRLVAYNLFKSIHVGQNKKQKLFTCILEPFNLKVRLYPHLWGLWDKLYTYEIRSEENLKFTKLEVDWFDNDKSLGLNIKTGNILNLEKSTKSNLKVLERV</sequence>
<organism evidence="1 2">
    <name type="scientific">Bacillus cereus VD184</name>
    <dbReference type="NCBI Taxonomy" id="1053242"/>
    <lineage>
        <taxon>Bacteria</taxon>
        <taxon>Bacillati</taxon>
        <taxon>Bacillota</taxon>
        <taxon>Bacilli</taxon>
        <taxon>Bacillales</taxon>
        <taxon>Bacillaceae</taxon>
        <taxon>Bacillus</taxon>
        <taxon>Bacillus cereus group</taxon>
    </lineage>
</organism>
<reference evidence="1 2" key="1">
    <citation type="submission" date="2012-12" db="EMBL/GenBank/DDBJ databases">
        <title>The Genome Sequence of Bacillus cereus VD184.</title>
        <authorList>
            <consortium name="The Broad Institute Genome Sequencing Platform"/>
            <consortium name="The Broad Institute Genome Sequencing Center for Infectious Disease"/>
            <person name="Feldgarden M."/>
            <person name="Van der Auwera G.A."/>
            <person name="Mahillon J."/>
            <person name="Duprez V."/>
            <person name="Timmery S."/>
            <person name="Mattelet C."/>
            <person name="Dierick K."/>
            <person name="Sun M."/>
            <person name="Yu Z."/>
            <person name="Zhu L."/>
            <person name="Hu X."/>
            <person name="Shank E.B."/>
            <person name="Swiecicka I."/>
            <person name="Hansen B.M."/>
            <person name="Andrup L."/>
            <person name="Walker B."/>
            <person name="Young S.K."/>
            <person name="Zeng Q."/>
            <person name="Gargeya S."/>
            <person name="Fitzgerald M."/>
            <person name="Haas B."/>
            <person name="Abouelleil A."/>
            <person name="Alvarado L."/>
            <person name="Arachchi H.M."/>
            <person name="Berlin A.M."/>
            <person name="Chapman S.B."/>
            <person name="Dewar J."/>
            <person name="Goldberg J."/>
            <person name="Griggs A."/>
            <person name="Gujja S."/>
            <person name="Hansen M."/>
            <person name="Howarth C."/>
            <person name="Imamovic A."/>
            <person name="Larimer J."/>
            <person name="McCowan C."/>
            <person name="Murphy C."/>
            <person name="Neiman D."/>
            <person name="Pearson M."/>
            <person name="Priest M."/>
            <person name="Roberts A."/>
            <person name="Saif S."/>
            <person name="Shea T."/>
            <person name="Sisk P."/>
            <person name="Sykes S."/>
            <person name="Wortman J."/>
            <person name="Nusbaum C."/>
            <person name="Birren B."/>
        </authorList>
    </citation>
    <scope>NUCLEOTIDE SEQUENCE [LARGE SCALE GENOMIC DNA]</scope>
    <source>
        <strain evidence="1 2">VD184</strain>
    </source>
</reference>
<evidence type="ECO:0000313" key="1">
    <source>
        <dbReference type="EMBL" id="EOQ16529.1"/>
    </source>
</evidence>
<name>A0A9W5R8J5_BACCE</name>
<protein>
    <submittedName>
        <fullName evidence="1">Uncharacterized protein</fullName>
    </submittedName>
</protein>
<evidence type="ECO:0000313" key="2">
    <source>
        <dbReference type="Proteomes" id="UP000014028"/>
    </source>
</evidence>
<dbReference type="RefSeq" id="WP_016122318.1">
    <property type="nucleotide sequence ID" value="NZ_KB976826.1"/>
</dbReference>
<proteinExistence type="predicted"/>
<dbReference type="EMBL" id="AHFK01000033">
    <property type="protein sequence ID" value="EOQ16529.1"/>
    <property type="molecule type" value="Genomic_DNA"/>
</dbReference>
<gene>
    <name evidence="1" type="ORF">IKC_04452</name>
</gene>